<protein>
    <submittedName>
        <fullName evidence="7">Tetraspanin15</fullName>
    </submittedName>
</protein>
<evidence type="ECO:0000256" key="3">
    <source>
        <dbReference type="ARBA" id="ARBA00022692"/>
    </source>
</evidence>
<evidence type="ECO:0000256" key="5">
    <source>
        <dbReference type="ARBA" id="ARBA00023136"/>
    </source>
</evidence>
<comment type="subcellular location">
    <subcellularLocation>
        <location evidence="1">Membrane</location>
    </subcellularLocation>
</comment>
<comment type="similarity">
    <text evidence="2">Belongs to the tetraspanin (TM4SF) family.</text>
</comment>
<comment type="caution">
    <text evidence="7">The sequence shown here is derived from an EMBL/GenBank/DDBJ whole genome shotgun (WGS) entry which is preliminary data.</text>
</comment>
<dbReference type="GO" id="GO:0009734">
    <property type="term" value="P:auxin-activated signaling pathway"/>
    <property type="evidence" value="ECO:0007669"/>
    <property type="project" value="InterPro"/>
</dbReference>
<dbReference type="OrthoDB" id="761290at2759"/>
<keyword evidence="3 6" id="KW-0812">Transmembrane</keyword>
<dbReference type="Proteomes" id="UP001165190">
    <property type="component" value="Unassembled WGS sequence"/>
</dbReference>
<evidence type="ECO:0000256" key="6">
    <source>
        <dbReference type="SAM" id="Phobius"/>
    </source>
</evidence>
<dbReference type="AlphaFoldDB" id="A0A9W7I5V3"/>
<feature type="transmembrane region" description="Helical" evidence="6">
    <location>
        <begin position="90"/>
        <end position="114"/>
    </location>
</feature>
<reference evidence="7" key="1">
    <citation type="submission" date="2023-05" db="EMBL/GenBank/DDBJ databases">
        <title>Genome and transcriptome analyses reveal genes involved in the formation of fine ridges on petal epidermal cells in Hibiscus trionum.</title>
        <authorList>
            <person name="Koshimizu S."/>
            <person name="Masuda S."/>
            <person name="Ishii T."/>
            <person name="Shirasu K."/>
            <person name="Hoshino A."/>
            <person name="Arita M."/>
        </authorList>
    </citation>
    <scope>NUCLEOTIDE SEQUENCE</scope>
    <source>
        <strain evidence="7">Hamamatsu line</strain>
    </source>
</reference>
<dbReference type="InterPro" id="IPR044991">
    <property type="entry name" value="TET_plant"/>
</dbReference>
<sequence length="303" mass="34070">MADDKAEGNPPDEAEVPIIEESSADVVTRNEPTTPAELPKKTITPGKFFQVKRISGLLSVVSFVFSLPVLSSVIWLLYMKSYDCESLFKLPKLQIGISIGLICVFLVCNAALFLRARLQMVGIVLVMIPLTVMFTVGLAFLGVNSMENRRIPATPLWFEMKIHDDNLWSNIKGCIYDAGICRDLAMTSTKLKSYDFSMKKLSSVESGCCRPPAECPLQYVNATYWEKRDRTEAESDLHNPDCDVWKNDKNGLCYDCLACRQGYMKALQSKWLKLGVFLVCMALLLISSHLSLFLVTMWELHIS</sequence>
<evidence type="ECO:0000256" key="4">
    <source>
        <dbReference type="ARBA" id="ARBA00022989"/>
    </source>
</evidence>
<gene>
    <name evidence="7" type="ORF">HRI_002583400</name>
</gene>
<evidence type="ECO:0000313" key="7">
    <source>
        <dbReference type="EMBL" id="GMI89141.1"/>
    </source>
</evidence>
<evidence type="ECO:0000256" key="1">
    <source>
        <dbReference type="ARBA" id="ARBA00004370"/>
    </source>
</evidence>
<evidence type="ECO:0000313" key="8">
    <source>
        <dbReference type="Proteomes" id="UP001165190"/>
    </source>
</evidence>
<evidence type="ECO:0000256" key="2">
    <source>
        <dbReference type="ARBA" id="ARBA00006840"/>
    </source>
</evidence>
<keyword evidence="4 6" id="KW-1133">Transmembrane helix</keyword>
<dbReference type="PANTHER" id="PTHR32191">
    <property type="entry name" value="TETRASPANIN-8-RELATED"/>
    <property type="match status" value="1"/>
</dbReference>
<feature type="transmembrane region" description="Helical" evidence="6">
    <location>
        <begin position="274"/>
        <end position="298"/>
    </location>
</feature>
<dbReference type="GO" id="GO:0016020">
    <property type="term" value="C:membrane"/>
    <property type="evidence" value="ECO:0007669"/>
    <property type="project" value="UniProtKB-SubCell"/>
</dbReference>
<keyword evidence="5 6" id="KW-0472">Membrane</keyword>
<accession>A0A9W7I5V3</accession>
<organism evidence="7 8">
    <name type="scientific">Hibiscus trionum</name>
    <name type="common">Flower of an hour</name>
    <dbReference type="NCBI Taxonomy" id="183268"/>
    <lineage>
        <taxon>Eukaryota</taxon>
        <taxon>Viridiplantae</taxon>
        <taxon>Streptophyta</taxon>
        <taxon>Embryophyta</taxon>
        <taxon>Tracheophyta</taxon>
        <taxon>Spermatophyta</taxon>
        <taxon>Magnoliopsida</taxon>
        <taxon>eudicotyledons</taxon>
        <taxon>Gunneridae</taxon>
        <taxon>Pentapetalae</taxon>
        <taxon>rosids</taxon>
        <taxon>malvids</taxon>
        <taxon>Malvales</taxon>
        <taxon>Malvaceae</taxon>
        <taxon>Malvoideae</taxon>
        <taxon>Hibiscus</taxon>
    </lineage>
</organism>
<keyword evidence="8" id="KW-1185">Reference proteome</keyword>
<feature type="transmembrane region" description="Helical" evidence="6">
    <location>
        <begin position="120"/>
        <end position="141"/>
    </location>
</feature>
<name>A0A9W7I5V3_HIBTR</name>
<proteinExistence type="inferred from homology"/>
<feature type="transmembrane region" description="Helical" evidence="6">
    <location>
        <begin position="54"/>
        <end position="78"/>
    </location>
</feature>
<dbReference type="EMBL" id="BSYR01000022">
    <property type="protein sequence ID" value="GMI89141.1"/>
    <property type="molecule type" value="Genomic_DNA"/>
</dbReference>